<proteinExistence type="inferred from homology"/>
<dbReference type="OMA" id="WYNSFDA"/>
<evidence type="ECO:0000313" key="6">
    <source>
        <dbReference type="Proteomes" id="UP000025227"/>
    </source>
</evidence>
<sequence>MHSVVRSFARVIPNPLNLQVACSSSGAKFNGVIPTESIEKRYVLSSGPGGQNVQKNATKVEIRFNLREANWLSEELKKGLAERLANRINSKGELIIDSERTRERHLNLADCFDKLRSTIYDVERKMNSRLETEEDAEIIRKKADLAAQHRLAEKRRAAEKRRFRSIQV</sequence>
<dbReference type="GO" id="GO:0004045">
    <property type="term" value="F:peptidyl-tRNA hydrolase activity"/>
    <property type="evidence" value="ECO:0007669"/>
    <property type="project" value="UniProtKB-EC"/>
</dbReference>
<dbReference type="OrthoDB" id="270639at2759"/>
<accession>A0A7I4Y9B3</accession>
<dbReference type="SUPFAM" id="SSF110916">
    <property type="entry name" value="Peptidyl-tRNA hydrolase domain-like"/>
    <property type="match status" value="1"/>
</dbReference>
<dbReference type="AlphaFoldDB" id="A0A7I4Y9B3"/>
<evidence type="ECO:0000256" key="2">
    <source>
        <dbReference type="ARBA" id="ARBA00038225"/>
    </source>
</evidence>
<dbReference type="PANTHER" id="PTHR11075:SF54">
    <property type="entry name" value="LARGE RIBOSOMAL SUBUNIT PROTEIN ML62"/>
    <property type="match status" value="1"/>
</dbReference>
<evidence type="ECO:0000259" key="5">
    <source>
        <dbReference type="Pfam" id="PF00472"/>
    </source>
</evidence>
<evidence type="ECO:0000256" key="4">
    <source>
        <dbReference type="ARBA" id="ARBA00041531"/>
    </source>
</evidence>
<comment type="similarity">
    <text evidence="2">Belongs to the prokaryotic/mitochondrial release factor family. Mitochondrion-specific ribosomal protein mL62 subfamily.</text>
</comment>
<dbReference type="WBParaSite" id="HCON_00065525-00001">
    <property type="protein sequence ID" value="HCON_00065525-00001"/>
    <property type="gene ID" value="HCON_00065525"/>
</dbReference>
<evidence type="ECO:0000313" key="7">
    <source>
        <dbReference type="WBParaSite" id="HCON_00065525-00001"/>
    </source>
</evidence>
<organism evidence="6 7">
    <name type="scientific">Haemonchus contortus</name>
    <name type="common">Barber pole worm</name>
    <dbReference type="NCBI Taxonomy" id="6289"/>
    <lineage>
        <taxon>Eukaryota</taxon>
        <taxon>Metazoa</taxon>
        <taxon>Ecdysozoa</taxon>
        <taxon>Nematoda</taxon>
        <taxon>Chromadorea</taxon>
        <taxon>Rhabditida</taxon>
        <taxon>Rhabditina</taxon>
        <taxon>Rhabditomorpha</taxon>
        <taxon>Strongyloidea</taxon>
        <taxon>Trichostrongylidae</taxon>
        <taxon>Haemonchus</taxon>
    </lineage>
</organism>
<dbReference type="InterPro" id="IPR000352">
    <property type="entry name" value="Pep_chain_release_fac_I"/>
</dbReference>
<evidence type="ECO:0000256" key="1">
    <source>
        <dbReference type="ARBA" id="ARBA00013260"/>
    </source>
</evidence>
<dbReference type="PANTHER" id="PTHR11075">
    <property type="entry name" value="PEPTIDE CHAIN RELEASE FACTOR"/>
    <property type="match status" value="1"/>
</dbReference>
<evidence type="ECO:0000256" key="3">
    <source>
        <dbReference type="ARBA" id="ARBA00039441"/>
    </source>
</evidence>
<dbReference type="Proteomes" id="UP000025227">
    <property type="component" value="Unplaced"/>
</dbReference>
<keyword evidence="6" id="KW-1185">Reference proteome</keyword>
<dbReference type="FunFam" id="3.30.160.20:FF:000046">
    <property type="entry name" value="Peptidyl-tRNA hydrolase ICT1"/>
    <property type="match status" value="1"/>
</dbReference>
<dbReference type="InterPro" id="IPR052104">
    <property type="entry name" value="Mito_Release_Factor_mL62"/>
</dbReference>
<protein>
    <recommendedName>
        <fullName evidence="3">Large ribosomal subunit protein mL62</fullName>
        <ecNumber evidence="1">3.1.1.29</ecNumber>
    </recommendedName>
    <alternativeName>
        <fullName evidence="4">Peptidyl-tRNA hydrolase ICT1, mitochondrial</fullName>
    </alternativeName>
</protein>
<name>A0A7I4Y9B3_HAECO</name>
<dbReference type="EC" id="3.1.1.29" evidence="1"/>
<dbReference type="Pfam" id="PF00472">
    <property type="entry name" value="RF-1"/>
    <property type="match status" value="1"/>
</dbReference>
<dbReference type="Gene3D" id="3.30.160.20">
    <property type="match status" value="1"/>
</dbReference>
<dbReference type="GO" id="GO:0005762">
    <property type="term" value="C:mitochondrial large ribosomal subunit"/>
    <property type="evidence" value="ECO:0007669"/>
    <property type="project" value="TreeGrafter"/>
</dbReference>
<dbReference type="GO" id="GO:0016150">
    <property type="term" value="F:translation release factor activity, codon nonspecific"/>
    <property type="evidence" value="ECO:0007669"/>
    <property type="project" value="TreeGrafter"/>
</dbReference>
<feature type="domain" description="Prokaryotic-type class I peptide chain release factors" evidence="5">
    <location>
        <begin position="32"/>
        <end position="160"/>
    </location>
</feature>
<reference evidence="7" key="1">
    <citation type="submission" date="2020-12" db="UniProtKB">
        <authorList>
            <consortium name="WormBaseParasite"/>
        </authorList>
    </citation>
    <scope>IDENTIFICATION</scope>
    <source>
        <strain evidence="7">MHco3</strain>
    </source>
</reference>
<dbReference type="GO" id="GO:0070126">
    <property type="term" value="P:mitochondrial translational termination"/>
    <property type="evidence" value="ECO:0007669"/>
    <property type="project" value="TreeGrafter"/>
</dbReference>